<reference evidence="2 3" key="1">
    <citation type="journal article" date="2015" name="Genome Announc.">
        <title>Expanding the biotechnology potential of lactobacilli through comparative genomics of 213 strains and associated genera.</title>
        <authorList>
            <person name="Sun Z."/>
            <person name="Harris H.M."/>
            <person name="McCann A."/>
            <person name="Guo C."/>
            <person name="Argimon S."/>
            <person name="Zhang W."/>
            <person name="Yang X."/>
            <person name="Jeffery I.B."/>
            <person name="Cooney J.C."/>
            <person name="Kagawa T.F."/>
            <person name="Liu W."/>
            <person name="Song Y."/>
            <person name="Salvetti E."/>
            <person name="Wrobel A."/>
            <person name="Rasinkangas P."/>
            <person name="Parkhill J."/>
            <person name="Rea M.C."/>
            <person name="O'Sullivan O."/>
            <person name="Ritari J."/>
            <person name="Douillard F.P."/>
            <person name="Paul Ross R."/>
            <person name="Yang R."/>
            <person name="Briner A.E."/>
            <person name="Felis G.E."/>
            <person name="de Vos W.M."/>
            <person name="Barrangou R."/>
            <person name="Klaenhammer T.R."/>
            <person name="Caufield P.W."/>
            <person name="Cui Y."/>
            <person name="Zhang H."/>
            <person name="O'Toole P.W."/>
        </authorList>
    </citation>
    <scope>NUCLEOTIDE SEQUENCE [LARGE SCALE GENOMIC DNA]</scope>
    <source>
        <strain evidence="2 3">DSM 15354</strain>
    </source>
</reference>
<name>A0A0R1RZC3_9LACO</name>
<feature type="domain" description="S-layer protein C-terminal" evidence="1">
    <location>
        <begin position="1018"/>
        <end position="1059"/>
    </location>
</feature>
<sequence length="1222" mass="141005">MGFSTVASASEVNTNNEVKVNNITGTTKEEPTPEQKAELDAYIKKYYNVDFSKEFPNASGFDLLTFSLDGSFLNDMKENSSFNKEKFEKYKQELDSTYNRLKSEEVEIQQLPQYVDKYHNIDLDKEFPDGNLQVIQKLKDTGNKLYDLSKQSKINYQDMKNLIIDASLYYGELKDDKVAQDEITTYLNKYYGKDYKKIYPKANQYNVNEFIGYIQELYDMKHNHTFNIHRFQNIKPVIDKMYNAFESQREKVNKLEEYVRKYTAIDYHKQYPNADEPLIEDMQNTVNRLVETNKEEYFSESMSSDLEKSADQLYEQLEASNKEPAKKASIINAGVYKYYNGWTLKVDSVFAKNFLVYDVYGDKITEFTVDGDKTANTNVFKSNVDLSQYKKLVIIPVSVKGEKGNYVEVTPQSSNYNKSLGTAVGLINSMGLNTVTYKEKSPILADLAEKIVATNLAYQPVTYSNDEIENILKEFFAEIDKLASRENLSKVHNVYFDSLNKDFEISAIFSKKIEILDAQHRRVKVITPDKSSDKYLQSYKFKLNKYGKYYFVYTADNGEKSEEKSFYYKDLDSLKELDSKYKLGQPLVDISDLQQLKSNIDSYKNNVFISQSNFDALVSEYKRRYDEYNKKMGENQIFINWASWDKYSRLTYSGSFNLEKIEVWSTDNKLLLTYKVEFMSAPYIPDSIPINKIKGINDINELILVPYNKNGEKGNPVQIYKDWSRELSKLRNRLSELRSTPLYIDAPNDKKENIDKLLYELDSKIDDDSLVSPDEKKSLIDQINKAYADLGNKEKDTSMAKITGFSGLPSHFIDIYSNNTKQIKVLDSKGKVIDTLDYGNGQNEINFSDTKLVEGEKYTLIPIDFNGKEGEYKNFYYNPQNIYVLRELGDSSGNVKRTYIYAHAEKEYRDKYDVITNFIKSQTLDVTPEFAFLHTPEEINELIKEAKTAYQGLVDHQQKDTNFEFEKKPVVPYTPVVPSGKDNKENSNKQEGTIEKLSGVLHVPAVNGDSNYKIDLVDGNGKKSGQSIKANSNWKVIAKKEIDGKTYYQIGTDKQWIAADYVSNFEPSQSESEIPLTGTVHSKIINNNKDWKIALLDKDGHYTGKYISTNSNWKVFAKKIINGRLMYRLGTDEQWAPADYFEAPSVIMDETKFDGIAYAKVINNNRNWKIALLDGQGRYSGNFINTDSNWKVFAKKTINGRLMYRLGTDKQWVPADYLLIKK</sequence>
<dbReference type="Pfam" id="PF03217">
    <property type="entry name" value="SlpA"/>
    <property type="match status" value="1"/>
</dbReference>
<comment type="caution">
    <text evidence="2">The sequence shown here is derived from an EMBL/GenBank/DDBJ whole genome shotgun (WGS) entry which is preliminary data.</text>
</comment>
<dbReference type="AlphaFoldDB" id="A0A0R1RZC3"/>
<dbReference type="PATRIC" id="fig|1122152.4.peg.389"/>
<dbReference type="InterPro" id="IPR024968">
    <property type="entry name" value="SlpA_C_lactobacillus"/>
</dbReference>
<dbReference type="eggNOG" id="COG3757">
    <property type="taxonomic scope" value="Bacteria"/>
</dbReference>
<evidence type="ECO:0000259" key="1">
    <source>
        <dbReference type="Pfam" id="PF03217"/>
    </source>
</evidence>
<keyword evidence="3" id="KW-1185">Reference proteome</keyword>
<gene>
    <name evidence="2" type="ORF">FC23_GL000383</name>
</gene>
<evidence type="ECO:0000313" key="2">
    <source>
        <dbReference type="EMBL" id="KRL62129.1"/>
    </source>
</evidence>
<protein>
    <recommendedName>
        <fullName evidence="1">S-layer protein C-terminal domain-containing protein</fullName>
    </recommendedName>
</protein>
<evidence type="ECO:0000313" key="3">
    <source>
        <dbReference type="Proteomes" id="UP000051931"/>
    </source>
</evidence>
<dbReference type="STRING" id="1122152.GCA_000425905_01360"/>
<dbReference type="Proteomes" id="UP000051931">
    <property type="component" value="Unassembled WGS sequence"/>
</dbReference>
<accession>A0A0R1RZC3</accession>
<organism evidence="2 3">
    <name type="scientific">Lactobacillus psittaci DSM 15354</name>
    <dbReference type="NCBI Taxonomy" id="1122152"/>
    <lineage>
        <taxon>Bacteria</taxon>
        <taxon>Bacillati</taxon>
        <taxon>Bacillota</taxon>
        <taxon>Bacilli</taxon>
        <taxon>Lactobacillales</taxon>
        <taxon>Lactobacillaceae</taxon>
        <taxon>Lactobacillus</taxon>
    </lineage>
</organism>
<proteinExistence type="predicted"/>
<dbReference type="EMBL" id="AZFB01000013">
    <property type="protein sequence ID" value="KRL62129.1"/>
    <property type="molecule type" value="Genomic_DNA"/>
</dbReference>